<evidence type="ECO:0000313" key="1">
    <source>
        <dbReference type="EMBL" id="KAI9451241.1"/>
    </source>
</evidence>
<protein>
    <submittedName>
        <fullName evidence="1">Uncharacterized protein</fullName>
    </submittedName>
</protein>
<evidence type="ECO:0000313" key="2">
    <source>
        <dbReference type="Proteomes" id="UP001207468"/>
    </source>
</evidence>
<dbReference type="EMBL" id="JAGFNK010000385">
    <property type="protein sequence ID" value="KAI9451241.1"/>
    <property type="molecule type" value="Genomic_DNA"/>
</dbReference>
<comment type="caution">
    <text evidence="1">The sequence shown here is derived from an EMBL/GenBank/DDBJ whole genome shotgun (WGS) entry which is preliminary data.</text>
</comment>
<dbReference type="Proteomes" id="UP001207468">
    <property type="component" value="Unassembled WGS sequence"/>
</dbReference>
<keyword evidence="2" id="KW-1185">Reference proteome</keyword>
<proteinExistence type="predicted"/>
<name>A0ACC0TVX4_9AGAM</name>
<organism evidence="1 2">
    <name type="scientific">Russula earlei</name>
    <dbReference type="NCBI Taxonomy" id="71964"/>
    <lineage>
        <taxon>Eukaryota</taxon>
        <taxon>Fungi</taxon>
        <taxon>Dikarya</taxon>
        <taxon>Basidiomycota</taxon>
        <taxon>Agaricomycotina</taxon>
        <taxon>Agaricomycetes</taxon>
        <taxon>Russulales</taxon>
        <taxon>Russulaceae</taxon>
        <taxon>Russula</taxon>
    </lineage>
</organism>
<sequence>MMAWQLSTSLFFAPFLPGVSNKGLLSLIIVLYGPSVKFICDKINDDLNDGLPTQWHSYRRLHYQSVQCCHFLGSLTFRSASLHPDVVANEPFRNLAPMRAIESWPSFRLAHAS</sequence>
<gene>
    <name evidence="1" type="ORF">F5148DRAFT_1240029</name>
</gene>
<reference evidence="1" key="1">
    <citation type="submission" date="2021-03" db="EMBL/GenBank/DDBJ databases">
        <title>Evolutionary priming and transition to the ectomycorrhizal habit in an iconic lineage of mushroom-forming fungi: is preadaptation a requirement?</title>
        <authorList>
            <consortium name="DOE Joint Genome Institute"/>
            <person name="Looney B.P."/>
            <person name="Miyauchi S."/>
            <person name="Morin E."/>
            <person name="Drula E."/>
            <person name="Courty P.E."/>
            <person name="Chicoki N."/>
            <person name="Fauchery L."/>
            <person name="Kohler A."/>
            <person name="Kuo A."/>
            <person name="LaButti K."/>
            <person name="Pangilinan J."/>
            <person name="Lipzen A."/>
            <person name="Riley R."/>
            <person name="Andreopoulos W."/>
            <person name="He G."/>
            <person name="Johnson J."/>
            <person name="Barry K.W."/>
            <person name="Grigoriev I.V."/>
            <person name="Nagy L."/>
            <person name="Hibbett D."/>
            <person name="Henrissat B."/>
            <person name="Matheny P.B."/>
            <person name="Labbe J."/>
            <person name="Martin A.F."/>
        </authorList>
    </citation>
    <scope>NUCLEOTIDE SEQUENCE</scope>
    <source>
        <strain evidence="1">BPL698</strain>
    </source>
</reference>
<accession>A0ACC0TVX4</accession>